<dbReference type="AlphaFoldDB" id="A0A7W6ZM13"/>
<dbReference type="InterPro" id="IPR010985">
    <property type="entry name" value="Ribbon_hlx_hlx"/>
</dbReference>
<sequence length="84" mass="9474">MAILTVRNVPDEVHRALRLRAAIHGRSTEAEVRDILENAVKPEQRIRMGDALAEIGRQSGLSNDDFEGLDQLRDRAPAEPLRFE</sequence>
<dbReference type="Gene3D" id="1.10.1220.10">
    <property type="entry name" value="Met repressor-like"/>
    <property type="match status" value="1"/>
</dbReference>
<evidence type="ECO:0000259" key="2">
    <source>
        <dbReference type="Pfam" id="PF22513"/>
    </source>
</evidence>
<name>A0A7W6ZM13_RHIET</name>
<dbReference type="Proteomes" id="UP000557344">
    <property type="component" value="Unassembled WGS sequence"/>
</dbReference>
<feature type="region of interest" description="Disordered" evidence="1">
    <location>
        <begin position="57"/>
        <end position="84"/>
    </location>
</feature>
<feature type="domain" description="Antitoxin FitA-like ribbon-helix-helix" evidence="2">
    <location>
        <begin position="2"/>
        <end position="40"/>
    </location>
</feature>
<evidence type="ECO:0000313" key="4">
    <source>
        <dbReference type="EMBL" id="MBB4538170.1"/>
    </source>
</evidence>
<dbReference type="SUPFAM" id="SSF47598">
    <property type="entry name" value="Ribbon-helix-helix"/>
    <property type="match status" value="1"/>
</dbReference>
<dbReference type="EMBL" id="JACIID010000012">
    <property type="protein sequence ID" value="MBB4538170.1"/>
    <property type="molecule type" value="Genomic_DNA"/>
</dbReference>
<dbReference type="InterPro" id="IPR053853">
    <property type="entry name" value="FitA-like_RHH"/>
</dbReference>
<protein>
    <submittedName>
        <fullName evidence="4">Plasmid stability protein</fullName>
    </submittedName>
</protein>
<reference evidence="5 6" key="1">
    <citation type="submission" date="2020-08" db="EMBL/GenBank/DDBJ databases">
        <title>Genomic Encyclopedia of Type Strains, Phase IV (KMG-V): Genome sequencing to study the core and pangenomes of soil and plant-associated prokaryotes.</title>
        <authorList>
            <person name="Whitman W."/>
        </authorList>
    </citation>
    <scope>NUCLEOTIDE SEQUENCE [LARGE SCALE GENOMIC DNA]</scope>
    <source>
        <strain evidence="3 6">SEMIA 471</strain>
        <strain evidence="4 5">SEMIA 489</strain>
    </source>
</reference>
<feature type="compositionally biased region" description="Basic and acidic residues" evidence="1">
    <location>
        <begin position="70"/>
        <end position="84"/>
    </location>
</feature>
<accession>A0A7W6ZM13</accession>
<evidence type="ECO:0000313" key="5">
    <source>
        <dbReference type="Proteomes" id="UP000523431"/>
    </source>
</evidence>
<evidence type="ECO:0000256" key="1">
    <source>
        <dbReference type="SAM" id="MobiDB-lite"/>
    </source>
</evidence>
<comment type="caution">
    <text evidence="4">The sequence shown here is derived from an EMBL/GenBank/DDBJ whole genome shotgun (WGS) entry which is preliminary data.</text>
</comment>
<dbReference type="Pfam" id="PF22513">
    <property type="entry name" value="FitA-like_RHH"/>
    <property type="match status" value="1"/>
</dbReference>
<evidence type="ECO:0000313" key="3">
    <source>
        <dbReference type="EMBL" id="MBB4482341.1"/>
    </source>
</evidence>
<dbReference type="GO" id="GO:0006355">
    <property type="term" value="P:regulation of DNA-templated transcription"/>
    <property type="evidence" value="ECO:0007669"/>
    <property type="project" value="InterPro"/>
</dbReference>
<dbReference type="Proteomes" id="UP000523431">
    <property type="component" value="Unassembled WGS sequence"/>
</dbReference>
<organism evidence="4 5">
    <name type="scientific">Rhizobium etli</name>
    <dbReference type="NCBI Taxonomy" id="29449"/>
    <lineage>
        <taxon>Bacteria</taxon>
        <taxon>Pseudomonadati</taxon>
        <taxon>Pseudomonadota</taxon>
        <taxon>Alphaproteobacteria</taxon>
        <taxon>Hyphomicrobiales</taxon>
        <taxon>Rhizobiaceae</taxon>
        <taxon>Rhizobium/Agrobacterium group</taxon>
        <taxon>Rhizobium</taxon>
    </lineage>
</organism>
<dbReference type="InterPro" id="IPR013321">
    <property type="entry name" value="Arc_rbn_hlx_hlx"/>
</dbReference>
<gene>
    <name evidence="3" type="ORF">GGE46_004954</name>
    <name evidence="4" type="ORF">GGE57_004951</name>
</gene>
<evidence type="ECO:0000313" key="6">
    <source>
        <dbReference type="Proteomes" id="UP000557344"/>
    </source>
</evidence>
<proteinExistence type="predicted"/>
<dbReference type="EMBL" id="JACIHU010000012">
    <property type="protein sequence ID" value="MBB4482341.1"/>
    <property type="molecule type" value="Genomic_DNA"/>
</dbReference>
<dbReference type="RefSeq" id="WP_183843812.1">
    <property type="nucleotide sequence ID" value="NZ_JACIHU010000012.1"/>
</dbReference>